<accession>A0ABY6TQA7</accession>
<reference evidence="2 3" key="1">
    <citation type="submission" date="2019-06" db="EMBL/GenBank/DDBJ databases">
        <authorList>
            <person name="Broberg M."/>
        </authorList>
    </citation>
    <scope>NUCLEOTIDE SEQUENCE [LARGE SCALE GENOMIC DNA]</scope>
</reference>
<dbReference type="EMBL" id="CABFNS010000283">
    <property type="protein sequence ID" value="VUC20815.1"/>
    <property type="molecule type" value="Genomic_DNA"/>
</dbReference>
<protein>
    <submittedName>
        <fullName evidence="2">Uncharacterized protein</fullName>
    </submittedName>
</protein>
<feature type="compositionally biased region" description="Polar residues" evidence="1">
    <location>
        <begin position="9"/>
        <end position="19"/>
    </location>
</feature>
<evidence type="ECO:0000313" key="2">
    <source>
        <dbReference type="EMBL" id="VUC20815.1"/>
    </source>
</evidence>
<name>A0ABY6TQA7_BIOOC</name>
<dbReference type="Proteomes" id="UP000766486">
    <property type="component" value="Unassembled WGS sequence"/>
</dbReference>
<organism evidence="2 3">
    <name type="scientific">Bionectria ochroleuca</name>
    <name type="common">Gliocladium roseum</name>
    <dbReference type="NCBI Taxonomy" id="29856"/>
    <lineage>
        <taxon>Eukaryota</taxon>
        <taxon>Fungi</taxon>
        <taxon>Dikarya</taxon>
        <taxon>Ascomycota</taxon>
        <taxon>Pezizomycotina</taxon>
        <taxon>Sordariomycetes</taxon>
        <taxon>Hypocreomycetidae</taxon>
        <taxon>Hypocreales</taxon>
        <taxon>Bionectriaceae</taxon>
        <taxon>Clonostachys</taxon>
    </lineage>
</organism>
<evidence type="ECO:0000313" key="3">
    <source>
        <dbReference type="Proteomes" id="UP000766486"/>
    </source>
</evidence>
<keyword evidence="3" id="KW-1185">Reference proteome</keyword>
<sequence>MRPERIPNRSLSLRSSHQNFGGGPEPSPRALLLKKPQSTETITPQYKLLFLALYPIYYWGIDSQVRDEGGVCRPDTTQEVVQEPGLCVGHIYKDETIGAVDNLSGLAVNKAVGEEKCAPSPGLGGRERIGSVASARKDEEGLANAENLVINGNPIFNG</sequence>
<comment type="caution">
    <text evidence="2">The sequence shown here is derived from an EMBL/GenBank/DDBJ whole genome shotgun (WGS) entry which is preliminary data.</text>
</comment>
<gene>
    <name evidence="2" type="ORF">CLO192961_LOCUS34501</name>
</gene>
<feature type="region of interest" description="Disordered" evidence="1">
    <location>
        <begin position="1"/>
        <end position="28"/>
    </location>
</feature>
<proteinExistence type="predicted"/>
<evidence type="ECO:0000256" key="1">
    <source>
        <dbReference type="SAM" id="MobiDB-lite"/>
    </source>
</evidence>